<protein>
    <submittedName>
        <fullName evidence="1">Uncharacterized protein</fullName>
    </submittedName>
</protein>
<proteinExistence type="predicted"/>
<comment type="caution">
    <text evidence="1">The sequence shown here is derived from an EMBL/GenBank/DDBJ whole genome shotgun (WGS) entry which is preliminary data.</text>
</comment>
<evidence type="ECO:0000313" key="2">
    <source>
        <dbReference type="Proteomes" id="UP001608902"/>
    </source>
</evidence>
<dbReference type="AlphaFoldDB" id="A0ABD6E2B4"/>
<accession>A0ABD6E2B4</accession>
<dbReference type="EMBL" id="JBGFUD010000154">
    <property type="protein sequence ID" value="MFH4973829.1"/>
    <property type="molecule type" value="Genomic_DNA"/>
</dbReference>
<keyword evidence="2" id="KW-1185">Reference proteome</keyword>
<sequence length="241" mass="27093">MCSWQRPEEKMKLERTIRSRAKVNFPVDAKQLNDSDNSWRELASSFCCDAEQNEEELTKELLELCSWHDGEKLPVISVCTASSSYGRPMFFDSYSSEDDDAFLSFIHAQKTAVSPSRVSCLTEEHSFSAPSNLEISSLCPDSLDSLRSPTGSVEPGIQPSICESKTTAKPIRFQSCRDSVQLRSNESIARMNSMERAFHGIIRNNSCRSEPSDVYPVVYAPVEESQTQKSSSFWNDVDFGI</sequence>
<name>A0ABD6E2B4_9BILA</name>
<organism evidence="1 2">
    <name type="scientific">Gnathostoma spinigerum</name>
    <dbReference type="NCBI Taxonomy" id="75299"/>
    <lineage>
        <taxon>Eukaryota</taxon>
        <taxon>Metazoa</taxon>
        <taxon>Ecdysozoa</taxon>
        <taxon>Nematoda</taxon>
        <taxon>Chromadorea</taxon>
        <taxon>Rhabditida</taxon>
        <taxon>Spirurina</taxon>
        <taxon>Gnathostomatomorpha</taxon>
        <taxon>Gnathostomatoidea</taxon>
        <taxon>Gnathostomatidae</taxon>
        <taxon>Gnathostoma</taxon>
    </lineage>
</organism>
<dbReference type="Proteomes" id="UP001608902">
    <property type="component" value="Unassembled WGS sequence"/>
</dbReference>
<gene>
    <name evidence="1" type="ORF">AB6A40_000538</name>
</gene>
<reference evidence="1 2" key="1">
    <citation type="submission" date="2024-08" db="EMBL/GenBank/DDBJ databases">
        <title>Gnathostoma spinigerum genome.</title>
        <authorList>
            <person name="Gonzalez-Bertolin B."/>
            <person name="Monzon S."/>
            <person name="Zaballos A."/>
            <person name="Jimenez P."/>
            <person name="Dekumyoy P."/>
            <person name="Varona S."/>
            <person name="Cuesta I."/>
            <person name="Sumanam S."/>
            <person name="Adisakwattana P."/>
            <person name="Gasser R.B."/>
            <person name="Hernandez-Gonzalez A."/>
            <person name="Young N.D."/>
            <person name="Perteguer M.J."/>
        </authorList>
    </citation>
    <scope>NUCLEOTIDE SEQUENCE [LARGE SCALE GENOMIC DNA]</scope>
    <source>
        <strain evidence="1">AL3</strain>
        <tissue evidence="1">Liver</tissue>
    </source>
</reference>
<evidence type="ECO:0000313" key="1">
    <source>
        <dbReference type="EMBL" id="MFH4973829.1"/>
    </source>
</evidence>